<evidence type="ECO:0000313" key="3">
    <source>
        <dbReference type="Proteomes" id="UP001107558"/>
    </source>
</evidence>
<dbReference type="EMBL" id="JADBJN010000001">
    <property type="protein sequence ID" value="KAG5684132.1"/>
    <property type="molecule type" value="Genomic_DNA"/>
</dbReference>
<proteinExistence type="predicted"/>
<comment type="caution">
    <text evidence="2">The sequence shown here is derived from an EMBL/GenBank/DDBJ whole genome shotgun (WGS) entry which is preliminary data.</text>
</comment>
<feature type="compositionally biased region" description="Polar residues" evidence="1">
    <location>
        <begin position="20"/>
        <end position="36"/>
    </location>
</feature>
<name>A0A9J6CQH0_POLVA</name>
<dbReference type="OrthoDB" id="10612743at2759"/>
<dbReference type="Proteomes" id="UP001107558">
    <property type="component" value="Chromosome 1"/>
</dbReference>
<feature type="compositionally biased region" description="Basic and acidic residues" evidence="1">
    <location>
        <begin position="8"/>
        <end position="18"/>
    </location>
</feature>
<evidence type="ECO:0000256" key="1">
    <source>
        <dbReference type="SAM" id="MobiDB-lite"/>
    </source>
</evidence>
<organism evidence="2 3">
    <name type="scientific">Polypedilum vanderplanki</name>
    <name type="common">Sleeping chironomid midge</name>
    <dbReference type="NCBI Taxonomy" id="319348"/>
    <lineage>
        <taxon>Eukaryota</taxon>
        <taxon>Metazoa</taxon>
        <taxon>Ecdysozoa</taxon>
        <taxon>Arthropoda</taxon>
        <taxon>Hexapoda</taxon>
        <taxon>Insecta</taxon>
        <taxon>Pterygota</taxon>
        <taxon>Neoptera</taxon>
        <taxon>Endopterygota</taxon>
        <taxon>Diptera</taxon>
        <taxon>Nematocera</taxon>
        <taxon>Chironomoidea</taxon>
        <taxon>Chironomidae</taxon>
        <taxon>Chironominae</taxon>
        <taxon>Polypedilum</taxon>
        <taxon>Polypedilum</taxon>
    </lineage>
</organism>
<gene>
    <name evidence="2" type="ORF">PVAND_013373</name>
</gene>
<evidence type="ECO:0000313" key="2">
    <source>
        <dbReference type="EMBL" id="KAG5684132.1"/>
    </source>
</evidence>
<feature type="region of interest" description="Disordered" evidence="1">
    <location>
        <begin position="1"/>
        <end position="43"/>
    </location>
</feature>
<protein>
    <submittedName>
        <fullName evidence="2">Uncharacterized protein</fullName>
    </submittedName>
</protein>
<dbReference type="AlphaFoldDB" id="A0A9J6CQH0"/>
<accession>A0A9J6CQH0</accession>
<keyword evidence="3" id="KW-1185">Reference proteome</keyword>
<sequence length="74" mass="8349">MTSPSMKSAEKKTPEKKASAQVSESEQPTEGNSAEQQRPAKTPLEKLNLKNYAWFRVFRFANLLCKQEEASCDV</sequence>
<reference evidence="2" key="1">
    <citation type="submission" date="2021-03" db="EMBL/GenBank/DDBJ databases">
        <title>Chromosome level genome of the anhydrobiotic midge Polypedilum vanderplanki.</title>
        <authorList>
            <person name="Yoshida Y."/>
            <person name="Kikawada T."/>
            <person name="Gusev O."/>
        </authorList>
    </citation>
    <scope>NUCLEOTIDE SEQUENCE</scope>
    <source>
        <strain evidence="2">NIAS01</strain>
        <tissue evidence="2">Whole body or cell culture</tissue>
    </source>
</reference>